<dbReference type="EMBL" id="KV417577">
    <property type="protein sequence ID" value="KZP17993.1"/>
    <property type="molecule type" value="Genomic_DNA"/>
</dbReference>
<feature type="region of interest" description="Disordered" evidence="1">
    <location>
        <begin position="299"/>
        <end position="348"/>
    </location>
</feature>
<keyword evidence="2" id="KW-0812">Transmembrane</keyword>
<feature type="signal peptide" evidence="3">
    <location>
        <begin position="1"/>
        <end position="19"/>
    </location>
</feature>
<accession>A0A166GMS5</accession>
<keyword evidence="3" id="KW-0732">Signal</keyword>
<organism evidence="4 5">
    <name type="scientific">Athelia psychrophila</name>
    <dbReference type="NCBI Taxonomy" id="1759441"/>
    <lineage>
        <taxon>Eukaryota</taxon>
        <taxon>Fungi</taxon>
        <taxon>Dikarya</taxon>
        <taxon>Basidiomycota</taxon>
        <taxon>Agaricomycotina</taxon>
        <taxon>Agaricomycetes</taxon>
        <taxon>Agaricomycetidae</taxon>
        <taxon>Atheliales</taxon>
        <taxon>Atheliaceae</taxon>
        <taxon>Athelia</taxon>
    </lineage>
</organism>
<dbReference type="OrthoDB" id="2758521at2759"/>
<evidence type="ECO:0000256" key="1">
    <source>
        <dbReference type="SAM" id="MobiDB-lite"/>
    </source>
</evidence>
<feature type="compositionally biased region" description="Low complexity" evidence="1">
    <location>
        <begin position="370"/>
        <end position="388"/>
    </location>
</feature>
<gene>
    <name evidence="4" type="ORF">FIBSPDRAFT_792544</name>
</gene>
<sequence length="428" mass="45575">MHPWVIYPVLSYLAHFSAATPSNRTIDDEFGDSVTNLRPVYSPTTGWAQGANCSTCFVQLDTLNVFDGSWHDTTHSPTDTEPRSVAITFNGTAVYAYCVLANTVQSTTTLTNLTFFMDGELVGTYQHIPTTSADYQYNVPVYVNTSLFNQQHVLTMEATGTNSSLILFDYVDYTFDSDPSPSSSSSSSTASASSSASGAPALATHHSNVGAIVGGVIGGMMMIVIVVLAFLLIRRRRRNAPRVAIDVDDDKPGPDDQGLAGTNLQATAFNPYGEVHAEAVAADSTTGFMTPTYLGTQPPSSAALSSGYGGPATSTSHYGASMPPGGMVVRSPPAPGSKAAQRQEEIARQVQAREEELAGLQRRQGSIRRPASSAPASSVSPPSSGSGAETDASMALEVERLKQEVDRLQTQQREMLWELNDAPPPVYE</sequence>
<keyword evidence="2" id="KW-0472">Membrane</keyword>
<evidence type="ECO:0000313" key="4">
    <source>
        <dbReference type="EMBL" id="KZP17993.1"/>
    </source>
</evidence>
<name>A0A166GMS5_9AGAM</name>
<feature type="chain" id="PRO_5007873983" evidence="3">
    <location>
        <begin position="20"/>
        <end position="428"/>
    </location>
</feature>
<proteinExistence type="predicted"/>
<evidence type="ECO:0000313" key="5">
    <source>
        <dbReference type="Proteomes" id="UP000076532"/>
    </source>
</evidence>
<protein>
    <submittedName>
        <fullName evidence="4">Uncharacterized protein</fullName>
    </submittedName>
</protein>
<dbReference type="Gene3D" id="2.60.120.260">
    <property type="entry name" value="Galactose-binding domain-like"/>
    <property type="match status" value="1"/>
</dbReference>
<dbReference type="Proteomes" id="UP000076532">
    <property type="component" value="Unassembled WGS sequence"/>
</dbReference>
<reference evidence="4 5" key="1">
    <citation type="journal article" date="2016" name="Mol. Biol. Evol.">
        <title>Comparative Genomics of Early-Diverging Mushroom-Forming Fungi Provides Insights into the Origins of Lignocellulose Decay Capabilities.</title>
        <authorList>
            <person name="Nagy L.G."/>
            <person name="Riley R."/>
            <person name="Tritt A."/>
            <person name="Adam C."/>
            <person name="Daum C."/>
            <person name="Floudas D."/>
            <person name="Sun H."/>
            <person name="Yadav J.S."/>
            <person name="Pangilinan J."/>
            <person name="Larsson K.H."/>
            <person name="Matsuura K."/>
            <person name="Barry K."/>
            <person name="Labutti K."/>
            <person name="Kuo R."/>
            <person name="Ohm R.A."/>
            <person name="Bhattacharya S.S."/>
            <person name="Shirouzu T."/>
            <person name="Yoshinaga Y."/>
            <person name="Martin F.M."/>
            <person name="Grigoriev I.V."/>
            <person name="Hibbett D.S."/>
        </authorList>
    </citation>
    <scope>NUCLEOTIDE SEQUENCE [LARGE SCALE GENOMIC DNA]</scope>
    <source>
        <strain evidence="4 5">CBS 109695</strain>
    </source>
</reference>
<feature type="transmembrane region" description="Helical" evidence="2">
    <location>
        <begin position="209"/>
        <end position="233"/>
    </location>
</feature>
<keyword evidence="2" id="KW-1133">Transmembrane helix</keyword>
<evidence type="ECO:0000256" key="3">
    <source>
        <dbReference type="SAM" id="SignalP"/>
    </source>
</evidence>
<feature type="region of interest" description="Disordered" evidence="1">
    <location>
        <begin position="360"/>
        <end position="394"/>
    </location>
</feature>
<dbReference type="AlphaFoldDB" id="A0A166GMS5"/>
<keyword evidence="5" id="KW-1185">Reference proteome</keyword>
<dbReference type="Gene3D" id="1.20.5.100">
    <property type="entry name" value="Cytochrome c1, transmembrane anchor, C-terminal"/>
    <property type="match status" value="1"/>
</dbReference>
<evidence type="ECO:0000256" key="2">
    <source>
        <dbReference type="SAM" id="Phobius"/>
    </source>
</evidence>